<reference evidence="2 3" key="1">
    <citation type="submission" date="2020-09" db="EMBL/GenBank/DDBJ databases">
        <title>Genome sequences of type strains of Chitinophaga qingshengii and Chitinophaga varians.</title>
        <authorList>
            <person name="Kittiwongwattana C."/>
        </authorList>
    </citation>
    <scope>NUCLEOTIDE SEQUENCE [LARGE SCALE GENOMIC DNA]</scope>
    <source>
        <strain evidence="2 3">JCM 30026</strain>
    </source>
</reference>
<keyword evidence="1" id="KW-0472">Membrane</keyword>
<sequence length="260" mass="28838">MQTIVTYYQLASEFTNPWKFVTGAIISGLTAFAVALILVLLLRKYILVPRSNKLLKMLAYAYFVALPLLAGFFGMKWGFFHSLRKDIKAHTDVYAKHVPTLFNEQALKAVDSLLGGNNALSGKSPDEVMNVAAEAIYNVYGRTLEQQVSTRGVAGKLASAALNMTKSKSVAAIMRKAVYNLLHDKLKLTEGASNELLRTELGTLLNGNLFVNIAVIQVDQFLKGLQRGILYTFLLILAVPLIEVLIAHYRHRKQVAVRLQ</sequence>
<gene>
    <name evidence="2" type="ORF">ICL07_21285</name>
</gene>
<keyword evidence="1" id="KW-0812">Transmembrane</keyword>
<feature type="transmembrane region" description="Helical" evidence="1">
    <location>
        <begin position="54"/>
        <end position="75"/>
    </location>
</feature>
<evidence type="ECO:0000313" key="3">
    <source>
        <dbReference type="Proteomes" id="UP000659124"/>
    </source>
</evidence>
<accession>A0ABR7TU10</accession>
<name>A0ABR7TU10_9BACT</name>
<evidence type="ECO:0008006" key="4">
    <source>
        <dbReference type="Google" id="ProtNLM"/>
    </source>
</evidence>
<keyword evidence="3" id="KW-1185">Reference proteome</keyword>
<proteinExistence type="predicted"/>
<dbReference type="EMBL" id="JACVFC010000003">
    <property type="protein sequence ID" value="MBC9932936.1"/>
    <property type="molecule type" value="Genomic_DNA"/>
</dbReference>
<feature type="transmembrane region" description="Helical" evidence="1">
    <location>
        <begin position="20"/>
        <end position="42"/>
    </location>
</feature>
<organism evidence="2 3">
    <name type="scientific">Chitinophaga qingshengii</name>
    <dbReference type="NCBI Taxonomy" id="1569794"/>
    <lineage>
        <taxon>Bacteria</taxon>
        <taxon>Pseudomonadati</taxon>
        <taxon>Bacteroidota</taxon>
        <taxon>Chitinophagia</taxon>
        <taxon>Chitinophagales</taxon>
        <taxon>Chitinophagaceae</taxon>
        <taxon>Chitinophaga</taxon>
    </lineage>
</organism>
<dbReference type="Proteomes" id="UP000659124">
    <property type="component" value="Unassembled WGS sequence"/>
</dbReference>
<comment type="caution">
    <text evidence="2">The sequence shown here is derived from an EMBL/GenBank/DDBJ whole genome shotgun (WGS) entry which is preliminary data.</text>
</comment>
<protein>
    <recommendedName>
        <fullName evidence="4">DUF4239 domain-containing protein</fullName>
    </recommendedName>
</protein>
<dbReference type="RefSeq" id="WP_188090064.1">
    <property type="nucleotide sequence ID" value="NZ_JACVFC010000003.1"/>
</dbReference>
<evidence type="ECO:0000256" key="1">
    <source>
        <dbReference type="SAM" id="Phobius"/>
    </source>
</evidence>
<feature type="transmembrane region" description="Helical" evidence="1">
    <location>
        <begin position="229"/>
        <end position="249"/>
    </location>
</feature>
<evidence type="ECO:0000313" key="2">
    <source>
        <dbReference type="EMBL" id="MBC9932936.1"/>
    </source>
</evidence>
<keyword evidence="1" id="KW-1133">Transmembrane helix</keyword>